<dbReference type="GO" id="GO:0039536">
    <property type="term" value="P:negative regulation of RIG-I signaling pathway"/>
    <property type="evidence" value="ECO:0007669"/>
    <property type="project" value="InterPro"/>
</dbReference>
<evidence type="ECO:0000313" key="2">
    <source>
        <dbReference type="EMBL" id="CAB4010292.1"/>
    </source>
</evidence>
<evidence type="ECO:0000256" key="1">
    <source>
        <dbReference type="SAM" id="MobiDB-lite"/>
    </source>
</evidence>
<accession>A0A6S7IY41</accession>
<protein>
    <submittedName>
        <fullName evidence="2">G patch domain-containing 3</fullName>
    </submittedName>
</protein>
<sequence>MTDKKFHYVLVGNIPSKFHSVDLRSFFSQFIETEKFDCFHFRHRPEVLKRKIDIENGDNSELTNDFIKGKTTCCVVRLKKENVKELLEIYDGENWTDKDGKLCAQKAVISRIIIKSGGMSNGVYKTRKEQRDHTREKIEFIMDDLLKLSELHPPSFMPSGNIGTSLMTFMSLIRTCRLPPHVIKKLGLSFPSSRSKHCYGNVRLDYGNDANEGGISLCPEDGVKKNAKDESVESEETSVERTSIQHNSLGPSLMDSNHSNQQNIVPNNAQNSERRNTNKSSPNKSSPNIDIGNRPNKKFESSKIASDEEQNSNRPNVDAEDCESSSDTESEPEEDWERHEALHDDVDCQGRTKERLFENKIELKWEKGGSGLVFYTDAAYWDSLSGDFDEQTADDWDIDMSIYEKGGYGDRHSKALMDMRIAEQRRLDIDDTSKIGDFEKHTKGFGSKVMKSQGWTEGSSLGSSQVGITEPVPNEGQLPYCKTGLGYYGEKLDRHIKRPRVDKEVIISTVFDERANEKVSTPLQSAGPFTLKYRRKMPDFVRQGDKKVLDKFALSGENSSTLK</sequence>
<dbReference type="SMART" id="SM00443">
    <property type="entry name" value="G_patch"/>
    <property type="match status" value="1"/>
</dbReference>
<dbReference type="EMBL" id="CACRXK020006738">
    <property type="protein sequence ID" value="CAB4010292.1"/>
    <property type="molecule type" value="Genomic_DNA"/>
</dbReference>
<dbReference type="PROSITE" id="PS50174">
    <property type="entry name" value="G_PATCH"/>
    <property type="match status" value="1"/>
</dbReference>
<dbReference type="GO" id="GO:0003676">
    <property type="term" value="F:nucleic acid binding"/>
    <property type="evidence" value="ECO:0007669"/>
    <property type="project" value="InterPro"/>
</dbReference>
<dbReference type="PANTHER" id="PTHR14390:SF2">
    <property type="entry name" value="G PATCH DOMAIN-CONTAINING PROTEIN 3"/>
    <property type="match status" value="1"/>
</dbReference>
<feature type="compositionally biased region" description="Basic and acidic residues" evidence="1">
    <location>
        <begin position="221"/>
        <end position="231"/>
    </location>
</feature>
<dbReference type="InterPro" id="IPR000467">
    <property type="entry name" value="G_patch_dom"/>
</dbReference>
<evidence type="ECO:0000313" key="3">
    <source>
        <dbReference type="Proteomes" id="UP001152795"/>
    </source>
</evidence>
<dbReference type="InterPro" id="IPR040341">
    <property type="entry name" value="GPATCH3"/>
</dbReference>
<proteinExistence type="predicted"/>
<organism evidence="2 3">
    <name type="scientific">Paramuricea clavata</name>
    <name type="common">Red gorgonian</name>
    <name type="synonym">Violescent sea-whip</name>
    <dbReference type="NCBI Taxonomy" id="317549"/>
    <lineage>
        <taxon>Eukaryota</taxon>
        <taxon>Metazoa</taxon>
        <taxon>Cnidaria</taxon>
        <taxon>Anthozoa</taxon>
        <taxon>Octocorallia</taxon>
        <taxon>Malacalcyonacea</taxon>
        <taxon>Plexauridae</taxon>
        <taxon>Paramuricea</taxon>
    </lineage>
</organism>
<feature type="region of interest" description="Disordered" evidence="1">
    <location>
        <begin position="210"/>
        <end position="344"/>
    </location>
</feature>
<feature type="compositionally biased region" description="Low complexity" evidence="1">
    <location>
        <begin position="278"/>
        <end position="288"/>
    </location>
</feature>
<dbReference type="Proteomes" id="UP001152795">
    <property type="component" value="Unassembled WGS sequence"/>
</dbReference>
<feature type="compositionally biased region" description="Polar residues" evidence="1">
    <location>
        <begin position="244"/>
        <end position="271"/>
    </location>
</feature>
<dbReference type="AlphaFoldDB" id="A0A6S7IY41"/>
<name>A0A6S7IY41_PARCT</name>
<comment type="caution">
    <text evidence="2">The sequence shown here is derived from an EMBL/GenBank/DDBJ whole genome shotgun (WGS) entry which is preliminary data.</text>
</comment>
<dbReference type="Pfam" id="PF01585">
    <property type="entry name" value="G-patch"/>
    <property type="match status" value="1"/>
</dbReference>
<dbReference type="OrthoDB" id="5842926at2759"/>
<feature type="compositionally biased region" description="Acidic residues" evidence="1">
    <location>
        <begin position="318"/>
        <end position="335"/>
    </location>
</feature>
<dbReference type="GO" id="GO:0045893">
    <property type="term" value="P:positive regulation of DNA-templated transcription"/>
    <property type="evidence" value="ECO:0007669"/>
    <property type="project" value="TreeGrafter"/>
</dbReference>
<dbReference type="PANTHER" id="PTHR14390">
    <property type="entry name" value="G PATCH DOMAIN CONTAINING PROTEIN 3"/>
    <property type="match status" value="1"/>
</dbReference>
<dbReference type="GO" id="GO:0032480">
    <property type="term" value="P:negative regulation of type I interferon production"/>
    <property type="evidence" value="ECO:0007669"/>
    <property type="project" value="InterPro"/>
</dbReference>
<gene>
    <name evidence="2" type="ORF">PACLA_8A082472</name>
</gene>
<reference evidence="2" key="1">
    <citation type="submission" date="2020-04" db="EMBL/GenBank/DDBJ databases">
        <authorList>
            <person name="Alioto T."/>
            <person name="Alioto T."/>
            <person name="Gomez Garrido J."/>
        </authorList>
    </citation>
    <scope>NUCLEOTIDE SEQUENCE</scope>
    <source>
        <strain evidence="2">A484AB</strain>
    </source>
</reference>
<keyword evidence="3" id="KW-1185">Reference proteome</keyword>